<dbReference type="eggNOG" id="ENOG502S5J1">
    <property type="taxonomic scope" value="Eukaryota"/>
</dbReference>
<dbReference type="OMA" id="SAGMCCY"/>
<evidence type="ECO:0000313" key="1">
    <source>
        <dbReference type="EMBL" id="EJK78004.1"/>
    </source>
</evidence>
<sequence length="240" mass="26359">MCLVPRPLSHLAPEQFRLVIYSRRAAMMKSLVKSVVAASIIIGASSFAPQQQILRRTTRLSENAVATPAAIETDPKEAVKLFGRLAEKYIMLDASAGMCCYSACTDCEYREPGGGYRMADQSAARPKWIPCYEDRNFEAQGKQHTTKWSSEIFTDGPVVTKEQFVDRLISLEFKPPLGGPYLAASAAAIEDESSAAALFDVLAGEKEKLTRFRMGKAMKDLANGEEGLTWAMFSQIMGAN</sequence>
<organism evidence="1 2">
    <name type="scientific">Thalassiosira oceanica</name>
    <name type="common">Marine diatom</name>
    <dbReference type="NCBI Taxonomy" id="159749"/>
    <lineage>
        <taxon>Eukaryota</taxon>
        <taxon>Sar</taxon>
        <taxon>Stramenopiles</taxon>
        <taxon>Ochrophyta</taxon>
        <taxon>Bacillariophyta</taxon>
        <taxon>Coscinodiscophyceae</taxon>
        <taxon>Thalassiosirophycidae</taxon>
        <taxon>Thalassiosirales</taxon>
        <taxon>Thalassiosiraceae</taxon>
        <taxon>Thalassiosira</taxon>
    </lineage>
</organism>
<dbReference type="EMBL" id="AGNL01000126">
    <property type="protein sequence ID" value="EJK78004.1"/>
    <property type="molecule type" value="Genomic_DNA"/>
</dbReference>
<dbReference type="AlphaFoldDB" id="K3W4I6"/>
<comment type="caution">
    <text evidence="1">The sequence shown here is derived from an EMBL/GenBank/DDBJ whole genome shotgun (WGS) entry which is preliminary data.</text>
</comment>
<proteinExistence type="predicted"/>
<evidence type="ECO:0000313" key="2">
    <source>
        <dbReference type="Proteomes" id="UP000266841"/>
    </source>
</evidence>
<accession>K3W4I6</accession>
<dbReference type="OrthoDB" id="196898at2759"/>
<gene>
    <name evidence="1" type="ORF">THAOC_00121</name>
</gene>
<protein>
    <submittedName>
        <fullName evidence="1">Uncharacterized protein</fullName>
    </submittedName>
</protein>
<reference evidence="1 2" key="1">
    <citation type="journal article" date="2012" name="Genome Biol.">
        <title>Genome and low-iron response of an oceanic diatom adapted to chronic iron limitation.</title>
        <authorList>
            <person name="Lommer M."/>
            <person name="Specht M."/>
            <person name="Roy A.S."/>
            <person name="Kraemer L."/>
            <person name="Andreson R."/>
            <person name="Gutowska M.A."/>
            <person name="Wolf J."/>
            <person name="Bergner S.V."/>
            <person name="Schilhabel M.B."/>
            <person name="Klostermeier U.C."/>
            <person name="Beiko R.G."/>
            <person name="Rosenstiel P."/>
            <person name="Hippler M."/>
            <person name="Laroche J."/>
        </authorList>
    </citation>
    <scope>NUCLEOTIDE SEQUENCE [LARGE SCALE GENOMIC DNA]</scope>
    <source>
        <strain evidence="1 2">CCMP1005</strain>
    </source>
</reference>
<dbReference type="Proteomes" id="UP000266841">
    <property type="component" value="Unassembled WGS sequence"/>
</dbReference>
<name>K3W4I6_THAOC</name>
<keyword evidence="2" id="KW-1185">Reference proteome</keyword>